<keyword evidence="3" id="KW-0964">Secreted</keyword>
<dbReference type="InterPro" id="IPR012334">
    <property type="entry name" value="Pectin_lyas_fold"/>
</dbReference>
<feature type="domain" description="Pectinesterase catalytic" evidence="8">
    <location>
        <begin position="3"/>
        <end position="125"/>
    </location>
</feature>
<dbReference type="OrthoDB" id="1433423at2759"/>
<reference evidence="10" key="1">
    <citation type="journal article" date="2020" name="Nat. Commun.">
        <title>Genome sequence of the cluster root forming white lupin.</title>
        <authorList>
            <person name="Hufnagel B."/>
            <person name="Marques A."/>
            <person name="Soriano A."/>
            <person name="Marques L."/>
            <person name="Divol F."/>
            <person name="Doumas P."/>
            <person name="Sallet E."/>
            <person name="Mancinotti D."/>
            <person name="Carrere S."/>
            <person name="Marande W."/>
            <person name="Arribat S."/>
            <person name="Keller J."/>
            <person name="Huneau C."/>
            <person name="Blein T."/>
            <person name="Aime D."/>
            <person name="Laguerre M."/>
            <person name="Taylor J."/>
            <person name="Schubert V."/>
            <person name="Nelson M."/>
            <person name="Geu-Flores F."/>
            <person name="Crespi M."/>
            <person name="Gallardo-Guerrero K."/>
            <person name="Delaux P.-M."/>
            <person name="Salse J."/>
            <person name="Berges H."/>
            <person name="Guyot R."/>
            <person name="Gouzy J."/>
            <person name="Peret B."/>
        </authorList>
    </citation>
    <scope>NUCLEOTIDE SEQUENCE [LARGE SCALE GENOMIC DNA]</scope>
    <source>
        <strain evidence="10">cv. Amiga</strain>
    </source>
</reference>
<feature type="active site" evidence="6">
    <location>
        <position position="69"/>
    </location>
</feature>
<comment type="caution">
    <text evidence="9">The sequence shown here is derived from an EMBL/GenBank/DDBJ whole genome shotgun (WGS) entry which is preliminary data.</text>
</comment>
<dbReference type="Gene3D" id="2.160.20.10">
    <property type="entry name" value="Single-stranded right-handed beta-helix, Pectin lyase-like"/>
    <property type="match status" value="1"/>
</dbReference>
<evidence type="ECO:0000256" key="3">
    <source>
        <dbReference type="ARBA" id="ARBA00022512"/>
    </source>
</evidence>
<evidence type="ECO:0000313" key="9">
    <source>
        <dbReference type="EMBL" id="KAE9604632.1"/>
    </source>
</evidence>
<proteinExistence type="predicted"/>
<gene>
    <name evidence="9" type="ORF">Lalb_Chr11g0073861</name>
</gene>
<comment type="catalytic activity">
    <reaction evidence="7">
        <text>[(1-&gt;4)-alpha-D-galacturonosyl methyl ester](n) + n H2O = [(1-&gt;4)-alpha-D-galacturonosyl](n) + n methanol + n H(+)</text>
        <dbReference type="Rhea" id="RHEA:22380"/>
        <dbReference type="Rhea" id="RHEA-COMP:14570"/>
        <dbReference type="Rhea" id="RHEA-COMP:14573"/>
        <dbReference type="ChEBI" id="CHEBI:15377"/>
        <dbReference type="ChEBI" id="CHEBI:15378"/>
        <dbReference type="ChEBI" id="CHEBI:17790"/>
        <dbReference type="ChEBI" id="CHEBI:140522"/>
        <dbReference type="ChEBI" id="CHEBI:140523"/>
        <dbReference type="EC" id="3.1.1.11"/>
    </reaction>
</comment>
<dbReference type="Proteomes" id="UP000447434">
    <property type="component" value="Chromosome 11"/>
</dbReference>
<keyword evidence="10" id="KW-1185">Reference proteome</keyword>
<comment type="pathway">
    <text evidence="2 7">Glycan metabolism; pectin degradation; 2-dehydro-3-deoxy-D-gluconate from pectin: step 1/5.</text>
</comment>
<dbReference type="InterPro" id="IPR000070">
    <property type="entry name" value="Pectinesterase_cat"/>
</dbReference>
<sequence>MDVNGRGFIGNDITFSNTVGPEKNQSIALRSDFDLSVFYRCGIFGYQDTLFAHTMRQLYRECTITGTIDFIFGNATAVFQNCQILARKGKQNQKNTIKALVARYPNQISSFSIQSCNISADNDLYPF</sequence>
<dbReference type="GO" id="GO:0030599">
    <property type="term" value="F:pectinesterase activity"/>
    <property type="evidence" value="ECO:0007669"/>
    <property type="project" value="UniProtKB-UniRule"/>
</dbReference>
<dbReference type="InterPro" id="IPR011050">
    <property type="entry name" value="Pectin_lyase_fold/virulence"/>
</dbReference>
<dbReference type="Pfam" id="PF01095">
    <property type="entry name" value="Pectinesterase"/>
    <property type="match status" value="1"/>
</dbReference>
<dbReference type="PROSITE" id="PS00503">
    <property type="entry name" value="PECTINESTERASE_2"/>
    <property type="match status" value="1"/>
</dbReference>
<dbReference type="GO" id="GO:0042545">
    <property type="term" value="P:cell wall modification"/>
    <property type="evidence" value="ECO:0007669"/>
    <property type="project" value="UniProtKB-UniRule"/>
</dbReference>
<keyword evidence="3" id="KW-0134">Cell wall</keyword>
<name>A0A6A4PT80_LUPAL</name>
<dbReference type="UniPathway" id="UPA00545">
    <property type="reaction ID" value="UER00823"/>
</dbReference>
<dbReference type="EMBL" id="WOCE01000011">
    <property type="protein sequence ID" value="KAE9604632.1"/>
    <property type="molecule type" value="Genomic_DNA"/>
</dbReference>
<dbReference type="AlphaFoldDB" id="A0A6A4PT80"/>
<evidence type="ECO:0000256" key="7">
    <source>
        <dbReference type="RuleBase" id="RU000589"/>
    </source>
</evidence>
<accession>A0A6A4PT80</accession>
<comment type="subcellular location">
    <subcellularLocation>
        <location evidence="1">Secreted</location>
        <location evidence="1">Cell wall</location>
    </subcellularLocation>
</comment>
<dbReference type="GO" id="GO:0045490">
    <property type="term" value="P:pectin catabolic process"/>
    <property type="evidence" value="ECO:0007669"/>
    <property type="project" value="UniProtKB-UniRule"/>
</dbReference>
<dbReference type="PANTHER" id="PTHR31707">
    <property type="entry name" value="PECTINESTERASE"/>
    <property type="match status" value="1"/>
</dbReference>
<evidence type="ECO:0000256" key="4">
    <source>
        <dbReference type="ARBA" id="ARBA00022801"/>
    </source>
</evidence>
<protein>
    <recommendedName>
        <fullName evidence="7">Pectinesterase</fullName>
        <ecNumber evidence="7">3.1.1.11</ecNumber>
    </recommendedName>
</protein>
<dbReference type="EC" id="3.1.1.11" evidence="7"/>
<evidence type="ECO:0000256" key="5">
    <source>
        <dbReference type="ARBA" id="ARBA00023085"/>
    </source>
</evidence>
<organism evidence="9 10">
    <name type="scientific">Lupinus albus</name>
    <name type="common">White lupine</name>
    <name type="synonym">Lupinus termis</name>
    <dbReference type="NCBI Taxonomy" id="3870"/>
    <lineage>
        <taxon>Eukaryota</taxon>
        <taxon>Viridiplantae</taxon>
        <taxon>Streptophyta</taxon>
        <taxon>Embryophyta</taxon>
        <taxon>Tracheophyta</taxon>
        <taxon>Spermatophyta</taxon>
        <taxon>Magnoliopsida</taxon>
        <taxon>eudicotyledons</taxon>
        <taxon>Gunneridae</taxon>
        <taxon>Pentapetalae</taxon>
        <taxon>rosids</taxon>
        <taxon>fabids</taxon>
        <taxon>Fabales</taxon>
        <taxon>Fabaceae</taxon>
        <taxon>Papilionoideae</taxon>
        <taxon>50 kb inversion clade</taxon>
        <taxon>genistoids sensu lato</taxon>
        <taxon>core genistoids</taxon>
        <taxon>Genisteae</taxon>
        <taxon>Lupinus</taxon>
    </lineage>
</organism>
<keyword evidence="4 7" id="KW-0378">Hydrolase</keyword>
<evidence type="ECO:0000256" key="2">
    <source>
        <dbReference type="ARBA" id="ARBA00005184"/>
    </source>
</evidence>
<evidence type="ECO:0000256" key="6">
    <source>
        <dbReference type="PROSITE-ProRule" id="PRU10040"/>
    </source>
</evidence>
<evidence type="ECO:0000259" key="8">
    <source>
        <dbReference type="Pfam" id="PF01095"/>
    </source>
</evidence>
<dbReference type="SUPFAM" id="SSF51126">
    <property type="entry name" value="Pectin lyase-like"/>
    <property type="match status" value="1"/>
</dbReference>
<evidence type="ECO:0000256" key="1">
    <source>
        <dbReference type="ARBA" id="ARBA00004191"/>
    </source>
</evidence>
<evidence type="ECO:0000313" key="10">
    <source>
        <dbReference type="Proteomes" id="UP000447434"/>
    </source>
</evidence>
<keyword evidence="5 7" id="KW-0063">Aspartyl esterase</keyword>
<dbReference type="InterPro" id="IPR033131">
    <property type="entry name" value="Pectinesterase_Asp_AS"/>
</dbReference>